<evidence type="ECO:0000256" key="1">
    <source>
        <dbReference type="SAM" id="SignalP"/>
    </source>
</evidence>
<proteinExistence type="predicted"/>
<reference evidence="2 3" key="1">
    <citation type="submission" date="2023-08" db="EMBL/GenBank/DDBJ databases">
        <authorList>
            <person name="Palmer J.M."/>
        </authorList>
    </citation>
    <scope>NUCLEOTIDE SEQUENCE [LARGE SCALE GENOMIC DNA]</scope>
    <source>
        <strain evidence="2 3">TWF481</strain>
    </source>
</reference>
<name>A0AAV9WQS7_9PEZI</name>
<feature type="chain" id="PRO_5043631426" evidence="1">
    <location>
        <begin position="20"/>
        <end position="425"/>
    </location>
</feature>
<keyword evidence="3" id="KW-1185">Reference proteome</keyword>
<gene>
    <name evidence="2" type="ORF">TWF481_001470</name>
</gene>
<dbReference type="EMBL" id="JAVHJL010000001">
    <property type="protein sequence ID" value="KAK6512586.1"/>
    <property type="molecule type" value="Genomic_DNA"/>
</dbReference>
<sequence>MKLFSFLAVGLLAAPAVLGEQCYDCKTVVKQLQAKGKKAVAACYNPKFPRKQPAQCTKTSTSWTTVTKKLTTTKTVWKTEQSTKTVTKTGPSVVKTLTITSTETIASTITLVSTDTESTTTTETNSDSSTITERSTSTVPFFVQTVVTTEYTATVPATTSIFFLSDSPAIEIKHKRDNQFDYKCSSAACHCLLGLQPKTKTVNVKKKKTKSVVVKTTTITKTSTLKPTTKYVDVAGVTGTTIGTEFSTKIDISTEVDLKTLTEISTSTEYTTELFTEYIATTVIRDATATTTTQDILTSGTATSTTVCQVNALTPPIDCWGNGWLPFRKTCGAKIPSSAFSCSSTLSEYSIEFQSGTSACNAAFNCQFGARALGHGSFFLTKLRNGKWRCIAQCGASENLPLSDYVFDPDGIETYFYTRTGHMDD</sequence>
<feature type="signal peptide" evidence="1">
    <location>
        <begin position="1"/>
        <end position="19"/>
    </location>
</feature>
<organism evidence="2 3">
    <name type="scientific">Arthrobotrys musiformis</name>
    <dbReference type="NCBI Taxonomy" id="47236"/>
    <lineage>
        <taxon>Eukaryota</taxon>
        <taxon>Fungi</taxon>
        <taxon>Dikarya</taxon>
        <taxon>Ascomycota</taxon>
        <taxon>Pezizomycotina</taxon>
        <taxon>Orbiliomycetes</taxon>
        <taxon>Orbiliales</taxon>
        <taxon>Orbiliaceae</taxon>
        <taxon>Arthrobotrys</taxon>
    </lineage>
</organism>
<keyword evidence="1" id="KW-0732">Signal</keyword>
<dbReference type="Proteomes" id="UP001370758">
    <property type="component" value="Unassembled WGS sequence"/>
</dbReference>
<comment type="caution">
    <text evidence="2">The sequence shown here is derived from an EMBL/GenBank/DDBJ whole genome shotgun (WGS) entry which is preliminary data.</text>
</comment>
<evidence type="ECO:0000313" key="2">
    <source>
        <dbReference type="EMBL" id="KAK6512586.1"/>
    </source>
</evidence>
<protein>
    <submittedName>
        <fullName evidence="2">Uncharacterized protein</fullName>
    </submittedName>
</protein>
<accession>A0AAV9WQS7</accession>
<evidence type="ECO:0000313" key="3">
    <source>
        <dbReference type="Proteomes" id="UP001370758"/>
    </source>
</evidence>
<dbReference type="AlphaFoldDB" id="A0AAV9WQS7"/>